<keyword evidence="10" id="KW-1185">Reference proteome</keyword>
<dbReference type="GO" id="GO:0005615">
    <property type="term" value="C:extracellular space"/>
    <property type="evidence" value="ECO:0007669"/>
    <property type="project" value="UniProtKB-KW"/>
</dbReference>
<evidence type="ECO:0000256" key="1">
    <source>
        <dbReference type="ARBA" id="ARBA00004613"/>
    </source>
</evidence>
<protein>
    <submittedName>
        <fullName evidence="9">Uncharacterized protein</fullName>
    </submittedName>
</protein>
<dbReference type="EMBL" id="JBHFQA010000003">
    <property type="protein sequence ID" value="KAL2100553.1"/>
    <property type="molecule type" value="Genomic_DNA"/>
</dbReference>
<dbReference type="PANTHER" id="PTHR11691:SF73">
    <property type="entry name" value="INTERFERON BETA"/>
    <property type="match status" value="1"/>
</dbReference>
<dbReference type="PANTHER" id="PTHR11691">
    <property type="entry name" value="TYPE I INTERFERON"/>
    <property type="match status" value="1"/>
</dbReference>
<keyword evidence="3" id="KW-0202">Cytokine</keyword>
<dbReference type="Proteomes" id="UP001591681">
    <property type="component" value="Unassembled WGS sequence"/>
</dbReference>
<comment type="caution">
    <text evidence="9">The sequence shown here is derived from an EMBL/GenBank/DDBJ whole genome shotgun (WGS) entry which is preliminary data.</text>
</comment>
<evidence type="ECO:0000313" key="10">
    <source>
        <dbReference type="Proteomes" id="UP001591681"/>
    </source>
</evidence>
<dbReference type="InterPro" id="IPR000471">
    <property type="entry name" value="Interferon_alpha/beta/delta"/>
</dbReference>
<evidence type="ECO:0000256" key="6">
    <source>
        <dbReference type="ARBA" id="ARBA00023118"/>
    </source>
</evidence>
<evidence type="ECO:0000313" key="9">
    <source>
        <dbReference type="EMBL" id="KAL2100553.1"/>
    </source>
</evidence>
<keyword evidence="7" id="KW-1015">Disulfide bond</keyword>
<dbReference type="GO" id="GO:0051607">
    <property type="term" value="P:defense response to virus"/>
    <property type="evidence" value="ECO:0007669"/>
    <property type="project" value="UniProtKB-KW"/>
</dbReference>
<evidence type="ECO:0000256" key="2">
    <source>
        <dbReference type="ARBA" id="ARBA00011033"/>
    </source>
</evidence>
<organism evidence="9 10">
    <name type="scientific">Coilia grayii</name>
    <name type="common">Gray's grenadier anchovy</name>
    <dbReference type="NCBI Taxonomy" id="363190"/>
    <lineage>
        <taxon>Eukaryota</taxon>
        <taxon>Metazoa</taxon>
        <taxon>Chordata</taxon>
        <taxon>Craniata</taxon>
        <taxon>Vertebrata</taxon>
        <taxon>Euteleostomi</taxon>
        <taxon>Actinopterygii</taxon>
        <taxon>Neopterygii</taxon>
        <taxon>Teleostei</taxon>
        <taxon>Clupei</taxon>
        <taxon>Clupeiformes</taxon>
        <taxon>Clupeoidei</taxon>
        <taxon>Engraulidae</taxon>
        <taxon>Coilinae</taxon>
        <taxon>Coilia</taxon>
    </lineage>
</organism>
<dbReference type="Pfam" id="PF00143">
    <property type="entry name" value="Interferon"/>
    <property type="match status" value="2"/>
</dbReference>
<feature type="compositionally biased region" description="Polar residues" evidence="8">
    <location>
        <begin position="225"/>
        <end position="287"/>
    </location>
</feature>
<feature type="region of interest" description="Disordered" evidence="8">
    <location>
        <begin position="212"/>
        <end position="310"/>
    </location>
</feature>
<comment type="similarity">
    <text evidence="2">Belongs to the alpha/beta interferon family.</text>
</comment>
<gene>
    <name evidence="9" type="ORF">ACEWY4_002314</name>
</gene>
<dbReference type="Gene3D" id="1.20.1250.10">
    <property type="match status" value="2"/>
</dbReference>
<evidence type="ECO:0000256" key="3">
    <source>
        <dbReference type="ARBA" id="ARBA00022514"/>
    </source>
</evidence>
<dbReference type="SUPFAM" id="SSF47266">
    <property type="entry name" value="4-helical cytokines"/>
    <property type="match status" value="2"/>
</dbReference>
<keyword evidence="5" id="KW-0732">Signal</keyword>
<evidence type="ECO:0000256" key="5">
    <source>
        <dbReference type="ARBA" id="ARBA00022729"/>
    </source>
</evidence>
<sequence length="310" mass="35054">MKLKATIRQTLQKLHELKYQSKGSIHPGTHLTELRIYFEELEELLSLENFSMCAWETVRKQVHHILLRYRMLISNRGADSADSACKWIQMYGRVNAECLNLLKEMGGDFRFLPMPRGYPARASALYDAVNKAKTDDKITFLYEATRQIVNLFEKNRSNMTDTWNKTKLDNLLNILYHRQYKNLQDCAAQVPAGMSRLRKQLCRHFRKVNNFLRKTHPKTGPGYPANSTPRQAPALANSTPRQAPALANSTPRQALANSTPRQASAKSSPRQALANSTPRQASANSTPRRPWLTADHTPIPPSGPPGDCSS</sequence>
<name>A0ABD1KN51_9TELE</name>
<evidence type="ECO:0000256" key="4">
    <source>
        <dbReference type="ARBA" id="ARBA00022525"/>
    </source>
</evidence>
<keyword evidence="6" id="KW-0051">Antiviral defense</keyword>
<dbReference type="GO" id="GO:0005125">
    <property type="term" value="F:cytokine activity"/>
    <property type="evidence" value="ECO:0007669"/>
    <property type="project" value="UniProtKB-KW"/>
</dbReference>
<keyword evidence="4" id="KW-0964">Secreted</keyword>
<evidence type="ECO:0000256" key="7">
    <source>
        <dbReference type="ARBA" id="ARBA00023157"/>
    </source>
</evidence>
<accession>A0ABD1KN51</accession>
<dbReference type="GO" id="GO:0006955">
    <property type="term" value="P:immune response"/>
    <property type="evidence" value="ECO:0007669"/>
    <property type="project" value="UniProtKB-ARBA"/>
</dbReference>
<dbReference type="InterPro" id="IPR009079">
    <property type="entry name" value="4_helix_cytokine-like_core"/>
</dbReference>
<dbReference type="AlphaFoldDB" id="A0ABD1KN51"/>
<reference evidence="9 10" key="1">
    <citation type="submission" date="2024-09" db="EMBL/GenBank/DDBJ databases">
        <title>A chromosome-level genome assembly of Gray's grenadier anchovy, Coilia grayii.</title>
        <authorList>
            <person name="Fu Z."/>
        </authorList>
    </citation>
    <scope>NUCLEOTIDE SEQUENCE [LARGE SCALE GENOMIC DNA]</scope>
    <source>
        <strain evidence="9">G4</strain>
        <tissue evidence="9">Muscle</tissue>
    </source>
</reference>
<proteinExistence type="inferred from homology"/>
<evidence type="ECO:0000256" key="8">
    <source>
        <dbReference type="SAM" id="MobiDB-lite"/>
    </source>
</evidence>
<comment type="subcellular location">
    <subcellularLocation>
        <location evidence="1">Secreted</location>
    </subcellularLocation>
</comment>